<sequence>RKRVWRCPVAGCAVATFSETHELIAPRAKLTVRAITWATDALAHDDTTVAALARHLGVDWHTAWDAIEAEAIRRLADPARMDGVVTLGVDEHIWKPSHHGGDRAVISMVDLTRDQAGNVQARLLDVVPGRSGTAYSRWLAAQPEGFTGTVEHAALDPFRGYA</sequence>
<dbReference type="Pfam" id="PF13542">
    <property type="entry name" value="HTH_Tnp_ISL3"/>
    <property type="match status" value="1"/>
</dbReference>
<proteinExistence type="predicted"/>
<dbReference type="InterPro" id="IPR002560">
    <property type="entry name" value="Transposase_DDE"/>
</dbReference>
<feature type="non-terminal residue" evidence="3">
    <location>
        <position position="1"/>
    </location>
</feature>
<feature type="domain" description="Transposase IS204/IS1001/IS1096/IS1165 DDE" evidence="1">
    <location>
        <begin position="87"/>
        <end position="162"/>
    </location>
</feature>
<organism evidence="3 4">
    <name type="scientific">Cellulomonas bogoriensis 69B4 = DSM 16987</name>
    <dbReference type="NCBI Taxonomy" id="1386082"/>
    <lineage>
        <taxon>Bacteria</taxon>
        <taxon>Bacillati</taxon>
        <taxon>Actinomycetota</taxon>
        <taxon>Actinomycetes</taxon>
        <taxon>Micrococcales</taxon>
        <taxon>Cellulomonadaceae</taxon>
        <taxon>Cellulomonas</taxon>
    </lineage>
</organism>
<accession>A0A0A0BKW5</accession>
<protein>
    <submittedName>
        <fullName evidence="3">Transposase</fullName>
    </submittedName>
</protein>
<evidence type="ECO:0000259" key="2">
    <source>
        <dbReference type="Pfam" id="PF13542"/>
    </source>
</evidence>
<name>A0A0A0BKW5_9CELL</name>
<feature type="domain" description="Transposase IS204/IS1001/IS1096/IS1165 helix-turn-helix" evidence="2">
    <location>
        <begin position="20"/>
        <end position="68"/>
    </location>
</feature>
<feature type="non-terminal residue" evidence="3">
    <location>
        <position position="162"/>
    </location>
</feature>
<dbReference type="Pfam" id="PF01610">
    <property type="entry name" value="DDE_Tnp_ISL3"/>
    <property type="match status" value="1"/>
</dbReference>
<dbReference type="AlphaFoldDB" id="A0A0A0BKW5"/>
<evidence type="ECO:0000313" key="3">
    <source>
        <dbReference type="EMBL" id="KGM08297.1"/>
    </source>
</evidence>
<dbReference type="InterPro" id="IPR032877">
    <property type="entry name" value="Transposase_HTH"/>
</dbReference>
<dbReference type="EMBL" id="AXCZ01000464">
    <property type="protein sequence ID" value="KGM08297.1"/>
    <property type="molecule type" value="Genomic_DNA"/>
</dbReference>
<gene>
    <name evidence="3" type="ORF">N869_13120</name>
</gene>
<evidence type="ECO:0000259" key="1">
    <source>
        <dbReference type="Pfam" id="PF01610"/>
    </source>
</evidence>
<dbReference type="Proteomes" id="UP000054314">
    <property type="component" value="Unassembled WGS sequence"/>
</dbReference>
<comment type="caution">
    <text evidence="3">The sequence shown here is derived from an EMBL/GenBank/DDBJ whole genome shotgun (WGS) entry which is preliminary data.</text>
</comment>
<dbReference type="RefSeq" id="WP_035063408.1">
    <property type="nucleotide sequence ID" value="NZ_AXCZ01000464.1"/>
</dbReference>
<keyword evidence="4" id="KW-1185">Reference proteome</keyword>
<evidence type="ECO:0000313" key="4">
    <source>
        <dbReference type="Proteomes" id="UP000054314"/>
    </source>
</evidence>
<reference evidence="3 4" key="1">
    <citation type="submission" date="2013-08" db="EMBL/GenBank/DDBJ databases">
        <title>Genome sequencing of Cellulomonas bogoriensis 69B4.</title>
        <authorList>
            <person name="Chen F."/>
            <person name="Li Y."/>
            <person name="Wang G."/>
        </authorList>
    </citation>
    <scope>NUCLEOTIDE SEQUENCE [LARGE SCALE GENOMIC DNA]</scope>
    <source>
        <strain evidence="3 4">69B4</strain>
    </source>
</reference>